<dbReference type="GO" id="GO:0003700">
    <property type="term" value="F:DNA-binding transcription factor activity"/>
    <property type="evidence" value="ECO:0007669"/>
    <property type="project" value="InterPro"/>
</dbReference>
<feature type="domain" description="K-box" evidence="2">
    <location>
        <begin position="42"/>
        <end position="136"/>
    </location>
</feature>
<evidence type="ECO:0000313" key="4">
    <source>
        <dbReference type="Proteomes" id="UP001237642"/>
    </source>
</evidence>
<protein>
    <submittedName>
        <fullName evidence="3">Agamous-like MADS-box protein AGL27</fullName>
    </submittedName>
</protein>
<dbReference type="AlphaFoldDB" id="A0AAD8MQC1"/>
<reference evidence="3" key="1">
    <citation type="submission" date="2023-02" db="EMBL/GenBank/DDBJ databases">
        <title>Genome of toxic invasive species Heracleum sosnowskyi carries increased number of genes despite the absence of recent whole-genome duplications.</title>
        <authorList>
            <person name="Schelkunov M."/>
            <person name="Shtratnikova V."/>
            <person name="Makarenko M."/>
            <person name="Klepikova A."/>
            <person name="Omelchenko D."/>
            <person name="Novikova G."/>
            <person name="Obukhova E."/>
            <person name="Bogdanov V."/>
            <person name="Penin A."/>
            <person name="Logacheva M."/>
        </authorList>
    </citation>
    <scope>NUCLEOTIDE SEQUENCE</scope>
    <source>
        <strain evidence="3">Hsosn_3</strain>
        <tissue evidence="3">Leaf</tissue>
    </source>
</reference>
<dbReference type="InterPro" id="IPR002487">
    <property type="entry name" value="TF_Kbox"/>
</dbReference>
<dbReference type="Proteomes" id="UP001237642">
    <property type="component" value="Unassembled WGS sequence"/>
</dbReference>
<dbReference type="GO" id="GO:0005634">
    <property type="term" value="C:nucleus"/>
    <property type="evidence" value="ECO:0007669"/>
    <property type="project" value="InterPro"/>
</dbReference>
<evidence type="ECO:0000313" key="3">
    <source>
        <dbReference type="EMBL" id="KAK1379968.1"/>
    </source>
</evidence>
<evidence type="ECO:0000259" key="2">
    <source>
        <dbReference type="PROSITE" id="PS51297"/>
    </source>
</evidence>
<reference evidence="3" key="2">
    <citation type="submission" date="2023-05" db="EMBL/GenBank/DDBJ databases">
        <authorList>
            <person name="Schelkunov M.I."/>
        </authorList>
    </citation>
    <scope>NUCLEOTIDE SEQUENCE</scope>
    <source>
        <strain evidence="3">Hsosn_3</strain>
        <tissue evidence="3">Leaf</tissue>
    </source>
</reference>
<dbReference type="PROSITE" id="PS51297">
    <property type="entry name" value="K_BOX"/>
    <property type="match status" value="1"/>
</dbReference>
<name>A0AAD8MQC1_9APIA</name>
<dbReference type="Pfam" id="PF01486">
    <property type="entry name" value="K-box"/>
    <property type="match status" value="1"/>
</dbReference>
<proteinExistence type="predicted"/>
<sequence>MAIVFSNRDKLYQFSHTNCLAAILRQYHDVSDADGREATGIHEYKKSEHASSLGNENYLQRYERYLHEMNLDELNVDDLAQLQKEMENALAQTRATKVSVNTQQMMAPIITLQEKEKMLREENELLVQQIAAMEKERIAAEDKDNNREGEINLHNIADNKTNPSSLQQTLNLLF</sequence>
<accession>A0AAD8MQC1</accession>
<evidence type="ECO:0000256" key="1">
    <source>
        <dbReference type="SAM" id="Coils"/>
    </source>
</evidence>
<feature type="coiled-coil region" evidence="1">
    <location>
        <begin position="76"/>
        <end position="143"/>
    </location>
</feature>
<comment type="caution">
    <text evidence="3">The sequence shown here is derived from an EMBL/GenBank/DDBJ whole genome shotgun (WGS) entry which is preliminary data.</text>
</comment>
<keyword evidence="1" id="KW-0175">Coiled coil</keyword>
<organism evidence="3 4">
    <name type="scientific">Heracleum sosnowskyi</name>
    <dbReference type="NCBI Taxonomy" id="360622"/>
    <lineage>
        <taxon>Eukaryota</taxon>
        <taxon>Viridiplantae</taxon>
        <taxon>Streptophyta</taxon>
        <taxon>Embryophyta</taxon>
        <taxon>Tracheophyta</taxon>
        <taxon>Spermatophyta</taxon>
        <taxon>Magnoliopsida</taxon>
        <taxon>eudicotyledons</taxon>
        <taxon>Gunneridae</taxon>
        <taxon>Pentapetalae</taxon>
        <taxon>asterids</taxon>
        <taxon>campanulids</taxon>
        <taxon>Apiales</taxon>
        <taxon>Apiaceae</taxon>
        <taxon>Apioideae</taxon>
        <taxon>apioid superclade</taxon>
        <taxon>Tordylieae</taxon>
        <taxon>Tordyliinae</taxon>
        <taxon>Heracleum</taxon>
    </lineage>
</organism>
<gene>
    <name evidence="3" type="ORF">POM88_026712</name>
</gene>
<dbReference type="EMBL" id="JAUIZM010000006">
    <property type="protein sequence ID" value="KAK1379968.1"/>
    <property type="molecule type" value="Genomic_DNA"/>
</dbReference>
<keyword evidence="4" id="KW-1185">Reference proteome</keyword>